<reference evidence="2" key="1">
    <citation type="submission" date="2022-11" db="EMBL/GenBank/DDBJ databases">
        <authorList>
            <person name="Petersen C."/>
        </authorList>
    </citation>
    <scope>NUCLEOTIDE SEQUENCE</scope>
    <source>
        <strain evidence="2">IBT 16849</strain>
    </source>
</reference>
<reference evidence="2" key="2">
    <citation type="journal article" date="2023" name="IMA Fungus">
        <title>Comparative genomic study of the Penicillium genus elucidates a diverse pangenome and 15 lateral gene transfer events.</title>
        <authorList>
            <person name="Petersen C."/>
            <person name="Sorensen T."/>
            <person name="Nielsen M.R."/>
            <person name="Sondergaard T.E."/>
            <person name="Sorensen J.L."/>
            <person name="Fitzpatrick D.A."/>
            <person name="Frisvad J.C."/>
            <person name="Nielsen K.L."/>
        </authorList>
    </citation>
    <scope>NUCLEOTIDE SEQUENCE</scope>
    <source>
        <strain evidence="2">IBT 16849</strain>
    </source>
</reference>
<keyword evidence="3" id="KW-1185">Reference proteome</keyword>
<organism evidence="2 3">
    <name type="scientific">Penicillium cf. griseofulvum</name>
    <dbReference type="NCBI Taxonomy" id="2972120"/>
    <lineage>
        <taxon>Eukaryota</taxon>
        <taxon>Fungi</taxon>
        <taxon>Dikarya</taxon>
        <taxon>Ascomycota</taxon>
        <taxon>Pezizomycotina</taxon>
        <taxon>Eurotiomycetes</taxon>
        <taxon>Eurotiomycetidae</taxon>
        <taxon>Eurotiales</taxon>
        <taxon>Aspergillaceae</taxon>
        <taxon>Penicillium</taxon>
    </lineage>
</organism>
<dbReference type="AlphaFoldDB" id="A0A9W9IWB7"/>
<dbReference type="Proteomes" id="UP001150879">
    <property type="component" value="Unassembled WGS sequence"/>
</dbReference>
<gene>
    <name evidence="2" type="ORF">N7472_009526</name>
</gene>
<dbReference type="EMBL" id="JAPQKP010000006">
    <property type="protein sequence ID" value="KAJ5184686.1"/>
    <property type="molecule type" value="Genomic_DNA"/>
</dbReference>
<evidence type="ECO:0000313" key="2">
    <source>
        <dbReference type="EMBL" id="KAJ5184686.1"/>
    </source>
</evidence>
<proteinExistence type="predicted"/>
<accession>A0A9W9IWB7</accession>
<evidence type="ECO:0000313" key="3">
    <source>
        <dbReference type="Proteomes" id="UP001150879"/>
    </source>
</evidence>
<protein>
    <submittedName>
        <fullName evidence="2">Uncharacterized protein</fullName>
    </submittedName>
</protein>
<feature type="region of interest" description="Disordered" evidence="1">
    <location>
        <begin position="1"/>
        <end position="29"/>
    </location>
</feature>
<sequence>MGQDRHGSEQVGKTSVDEAEKTPGLTVQNEEAVMDADVDVVRGRECVSMGRAAHVGKIAWST</sequence>
<name>A0A9W9IWB7_9EURO</name>
<evidence type="ECO:0000256" key="1">
    <source>
        <dbReference type="SAM" id="MobiDB-lite"/>
    </source>
</evidence>
<comment type="caution">
    <text evidence="2">The sequence shown here is derived from an EMBL/GenBank/DDBJ whole genome shotgun (WGS) entry which is preliminary data.</text>
</comment>